<dbReference type="InterPro" id="IPR015256">
    <property type="entry name" value="eIF2g_C"/>
</dbReference>
<dbReference type="OrthoDB" id="1045173at2759"/>
<keyword evidence="2" id="KW-0547">Nucleotide-binding</keyword>
<sequence length="348" mass="38623">MASEQAPINLGTIGHVAHGKSTVVKAISRVMMIRFKNELVRNITIKLGYANAKAAIAHTYRLDKEDNPPCERPGCGHRMRLVRHVSFVDCPKHDILMATMLNEPLSWTKRNLPDTQTSEHLAAVEIMKLENIIILQNKVDLIKESQVLLQRTVSESSPIVPISAQLKYNIDAVNEYIVKRILIPLYLPGAEVDELKGGVAGGSILTGVLRLGQEVEIRPGIVTKDSQGRTKTLLQFAVPGRLIGVGTRIDPTLCRADRLVGQVLGATELEINLFLLRRLLGVKTEDKKQRKVSKLTKNELLLINIGSTSTGGRVLNERRLRSLVESENHWRLVGDRGSVRRGTVLEVD</sequence>
<dbReference type="Proteomes" id="UP000799118">
    <property type="component" value="Unassembled WGS sequence"/>
</dbReference>
<dbReference type="SUPFAM" id="SSF50465">
    <property type="entry name" value="EF-Tu/eEF-1alpha/eIF2-gamma C-terminal domain"/>
    <property type="match status" value="1"/>
</dbReference>
<dbReference type="GO" id="GO:0005525">
    <property type="term" value="F:GTP binding"/>
    <property type="evidence" value="ECO:0007669"/>
    <property type="project" value="UniProtKB-KW"/>
</dbReference>
<dbReference type="Pfam" id="PF09173">
    <property type="entry name" value="eIF2_C"/>
    <property type="match status" value="1"/>
</dbReference>
<dbReference type="InterPro" id="IPR009000">
    <property type="entry name" value="Transl_B-barrel_sf"/>
</dbReference>
<keyword evidence="7" id="KW-1185">Reference proteome</keyword>
<dbReference type="GO" id="GO:0016787">
    <property type="term" value="F:hydrolase activity"/>
    <property type="evidence" value="ECO:0007669"/>
    <property type="project" value="UniProtKB-KW"/>
</dbReference>
<dbReference type="InterPro" id="IPR050543">
    <property type="entry name" value="eIF2G"/>
</dbReference>
<evidence type="ECO:0000256" key="3">
    <source>
        <dbReference type="ARBA" id="ARBA00022917"/>
    </source>
</evidence>
<accession>A0A6A4GD20</accession>
<evidence type="ECO:0000256" key="1">
    <source>
        <dbReference type="ARBA" id="ARBA00022540"/>
    </source>
</evidence>
<dbReference type="Gene3D" id="2.40.30.10">
    <property type="entry name" value="Translation factors"/>
    <property type="match status" value="2"/>
</dbReference>
<dbReference type="GO" id="GO:0001731">
    <property type="term" value="P:formation of translation preinitiation complex"/>
    <property type="evidence" value="ECO:0007669"/>
    <property type="project" value="TreeGrafter"/>
</dbReference>
<organism evidence="6 7">
    <name type="scientific">Gymnopus androsaceus JB14</name>
    <dbReference type="NCBI Taxonomy" id="1447944"/>
    <lineage>
        <taxon>Eukaryota</taxon>
        <taxon>Fungi</taxon>
        <taxon>Dikarya</taxon>
        <taxon>Basidiomycota</taxon>
        <taxon>Agaricomycotina</taxon>
        <taxon>Agaricomycetes</taxon>
        <taxon>Agaricomycetidae</taxon>
        <taxon>Agaricales</taxon>
        <taxon>Marasmiineae</taxon>
        <taxon>Omphalotaceae</taxon>
        <taxon>Gymnopus</taxon>
    </lineage>
</organism>
<dbReference type="InterPro" id="IPR009001">
    <property type="entry name" value="Transl_elong_EF1A/Init_IF2_C"/>
</dbReference>
<name>A0A6A4GD20_9AGAR</name>
<evidence type="ECO:0000256" key="4">
    <source>
        <dbReference type="ARBA" id="ARBA00023134"/>
    </source>
</evidence>
<dbReference type="GO" id="GO:0005829">
    <property type="term" value="C:cytosol"/>
    <property type="evidence" value="ECO:0007669"/>
    <property type="project" value="TreeGrafter"/>
</dbReference>
<feature type="domain" description="Initiation factor eIF2 gamma C-terminal" evidence="5">
    <location>
        <begin position="267"/>
        <end position="316"/>
    </location>
</feature>
<dbReference type="SUPFAM" id="SSF52540">
    <property type="entry name" value="P-loop containing nucleoside triphosphate hydrolases"/>
    <property type="match status" value="1"/>
</dbReference>
<protein>
    <submittedName>
        <fullName evidence="6">P-loop containing nucleoside triphosphate hydrolase protein</fullName>
    </submittedName>
</protein>
<keyword evidence="3" id="KW-0648">Protein biosynthesis</keyword>
<dbReference type="PANTHER" id="PTHR42854:SF3">
    <property type="entry name" value="EUKARYOTIC TRANSLATION INITIATION FACTOR 2 SUBUNIT 3-RELATED"/>
    <property type="match status" value="1"/>
</dbReference>
<evidence type="ECO:0000313" key="6">
    <source>
        <dbReference type="EMBL" id="KAE9383436.1"/>
    </source>
</evidence>
<dbReference type="EMBL" id="ML770470">
    <property type="protein sequence ID" value="KAE9383436.1"/>
    <property type="molecule type" value="Genomic_DNA"/>
</dbReference>
<dbReference type="InterPro" id="IPR027417">
    <property type="entry name" value="P-loop_NTPase"/>
</dbReference>
<evidence type="ECO:0000259" key="5">
    <source>
        <dbReference type="Pfam" id="PF09173"/>
    </source>
</evidence>
<reference evidence="6" key="1">
    <citation type="journal article" date="2019" name="Environ. Microbiol.">
        <title>Fungal ecological strategies reflected in gene transcription - a case study of two litter decomposers.</title>
        <authorList>
            <person name="Barbi F."/>
            <person name="Kohler A."/>
            <person name="Barry K."/>
            <person name="Baskaran P."/>
            <person name="Daum C."/>
            <person name="Fauchery L."/>
            <person name="Ihrmark K."/>
            <person name="Kuo A."/>
            <person name="LaButti K."/>
            <person name="Lipzen A."/>
            <person name="Morin E."/>
            <person name="Grigoriev I.V."/>
            <person name="Henrissat B."/>
            <person name="Lindahl B."/>
            <person name="Martin F."/>
        </authorList>
    </citation>
    <scope>NUCLEOTIDE SEQUENCE</scope>
    <source>
        <strain evidence="6">JB14</strain>
    </source>
</reference>
<evidence type="ECO:0000256" key="2">
    <source>
        <dbReference type="ARBA" id="ARBA00022741"/>
    </source>
</evidence>
<dbReference type="GO" id="GO:0000049">
    <property type="term" value="F:tRNA binding"/>
    <property type="evidence" value="ECO:0007669"/>
    <property type="project" value="TreeGrafter"/>
</dbReference>
<proteinExistence type="predicted"/>
<dbReference type="Gene3D" id="3.40.50.300">
    <property type="entry name" value="P-loop containing nucleotide triphosphate hydrolases"/>
    <property type="match status" value="2"/>
</dbReference>
<keyword evidence="4" id="KW-0342">GTP-binding</keyword>
<dbReference type="AlphaFoldDB" id="A0A6A4GD20"/>
<keyword evidence="1" id="KW-0396">Initiation factor</keyword>
<dbReference type="PANTHER" id="PTHR42854">
    <property type="entry name" value="EUKARYOTIC TRANSLATION INITIATION FACTOR 2 SUBUNIT 3 FAMILY MEMBER"/>
    <property type="match status" value="1"/>
</dbReference>
<dbReference type="GO" id="GO:0003743">
    <property type="term" value="F:translation initiation factor activity"/>
    <property type="evidence" value="ECO:0007669"/>
    <property type="project" value="UniProtKB-KW"/>
</dbReference>
<gene>
    <name evidence="6" type="ORF">BT96DRAFT_961047</name>
</gene>
<keyword evidence="6" id="KW-0378">Hydrolase</keyword>
<evidence type="ECO:0000313" key="7">
    <source>
        <dbReference type="Proteomes" id="UP000799118"/>
    </source>
</evidence>
<dbReference type="SUPFAM" id="SSF50447">
    <property type="entry name" value="Translation proteins"/>
    <property type="match status" value="1"/>
</dbReference>
<dbReference type="GO" id="GO:0005850">
    <property type="term" value="C:eukaryotic translation initiation factor 2 complex"/>
    <property type="evidence" value="ECO:0007669"/>
    <property type="project" value="TreeGrafter"/>
</dbReference>